<accession>A0ABN4UTI9</accession>
<evidence type="ECO:0000256" key="1">
    <source>
        <dbReference type="ARBA" id="ARBA00001968"/>
    </source>
</evidence>
<keyword evidence="3" id="KW-0963">Cytoplasm</keyword>
<dbReference type="EMBL" id="CP007389">
    <property type="protein sequence ID" value="APT73285.1"/>
    <property type="molecule type" value="Genomic_DNA"/>
</dbReference>
<evidence type="ECO:0000313" key="5">
    <source>
        <dbReference type="Proteomes" id="UP000185490"/>
    </source>
</evidence>
<evidence type="ECO:0000256" key="3">
    <source>
        <dbReference type="HAMAP-Rule" id="MF_00528"/>
    </source>
</evidence>
<comment type="function">
    <text evidence="3">Nucleoside triphosphate pyrophosphatase that hydrolyzes dTTP and UTP. May have a dual role in cell division arrest and in preventing the incorporation of modified nucleotides into cellular nucleic acids.</text>
</comment>
<dbReference type="PANTHER" id="PTHR43213">
    <property type="entry name" value="BIFUNCTIONAL DTTP/UTP PYROPHOSPHATASE/METHYLTRANSFERASE PROTEIN-RELATED"/>
    <property type="match status" value="1"/>
</dbReference>
<comment type="catalytic activity">
    <reaction evidence="3">
        <text>UTP + H2O = UMP + diphosphate + H(+)</text>
        <dbReference type="Rhea" id="RHEA:29395"/>
        <dbReference type="ChEBI" id="CHEBI:15377"/>
        <dbReference type="ChEBI" id="CHEBI:15378"/>
        <dbReference type="ChEBI" id="CHEBI:33019"/>
        <dbReference type="ChEBI" id="CHEBI:46398"/>
        <dbReference type="ChEBI" id="CHEBI:57865"/>
        <dbReference type="EC" id="3.6.1.9"/>
    </reaction>
</comment>
<comment type="catalytic activity">
    <reaction evidence="3">
        <text>dTTP + H2O = dTMP + diphosphate + H(+)</text>
        <dbReference type="Rhea" id="RHEA:28534"/>
        <dbReference type="ChEBI" id="CHEBI:15377"/>
        <dbReference type="ChEBI" id="CHEBI:15378"/>
        <dbReference type="ChEBI" id="CHEBI:33019"/>
        <dbReference type="ChEBI" id="CHEBI:37568"/>
        <dbReference type="ChEBI" id="CHEBI:63528"/>
        <dbReference type="EC" id="3.6.1.9"/>
    </reaction>
</comment>
<gene>
    <name evidence="4" type="ORF">BW47_01185</name>
</gene>
<dbReference type="RefSeq" id="WP_012056449.1">
    <property type="nucleotide sequence ID" value="NZ_CP007389.1"/>
</dbReference>
<dbReference type="HAMAP" id="MF_00528">
    <property type="entry name" value="Maf"/>
    <property type="match status" value="1"/>
</dbReference>
<name>A0ABN4UTI9_9BACT</name>
<dbReference type="PANTHER" id="PTHR43213:SF5">
    <property type="entry name" value="BIFUNCTIONAL DTTP_UTP PYROPHOSPHATASE_METHYLTRANSFERASE PROTEIN-RELATED"/>
    <property type="match status" value="1"/>
</dbReference>
<dbReference type="EC" id="3.6.1.9" evidence="3"/>
<dbReference type="CDD" id="cd00555">
    <property type="entry name" value="Maf"/>
    <property type="match status" value="1"/>
</dbReference>
<comment type="subcellular location">
    <subcellularLocation>
        <location evidence="3">Cytoplasm</location>
    </subcellularLocation>
</comment>
<dbReference type="Pfam" id="PF02545">
    <property type="entry name" value="Maf"/>
    <property type="match status" value="1"/>
</dbReference>
<feature type="site" description="Important for substrate specificity" evidence="3">
    <location>
        <position position="65"/>
    </location>
</feature>
<dbReference type="Gene3D" id="3.90.950.10">
    <property type="match status" value="1"/>
</dbReference>
<dbReference type="SUPFAM" id="SSF52972">
    <property type="entry name" value="ITPase-like"/>
    <property type="match status" value="1"/>
</dbReference>
<dbReference type="Proteomes" id="UP000185490">
    <property type="component" value="Chromosome"/>
</dbReference>
<organism evidence="4 5">
    <name type="scientific">Thermosipho melanesiensis</name>
    <dbReference type="NCBI Taxonomy" id="46541"/>
    <lineage>
        <taxon>Bacteria</taxon>
        <taxon>Thermotogati</taxon>
        <taxon>Thermotogota</taxon>
        <taxon>Thermotogae</taxon>
        <taxon>Thermotogales</taxon>
        <taxon>Fervidobacteriaceae</taxon>
        <taxon>Thermosipho</taxon>
    </lineage>
</organism>
<sequence>MDIILATSSPRRINLLKMLNIKFKTVAPRIKENINETDPEKLVKKLSKLKALSIKEKGIIISADTIVYHNNKVLGKPKNLDNAFNMLKELSSKWHTVYTGVTIIEKDDIITFCEKTMVKFKKLSDELIRYYISTSKPLDKAGAYGIQELGAILVEKIEGDYYNVVGLPISRIWDILWDRRII</sequence>
<proteinExistence type="inferred from homology"/>
<dbReference type="InterPro" id="IPR029001">
    <property type="entry name" value="ITPase-like_fam"/>
</dbReference>
<comment type="cofactor">
    <cofactor evidence="1 3">
        <name>a divalent metal cation</name>
        <dbReference type="ChEBI" id="CHEBI:60240"/>
    </cofactor>
</comment>
<keyword evidence="5" id="KW-1185">Reference proteome</keyword>
<evidence type="ECO:0000313" key="4">
    <source>
        <dbReference type="EMBL" id="APT73285.1"/>
    </source>
</evidence>
<comment type="similarity">
    <text evidence="3">Belongs to the Maf family. YhdE subfamily.</text>
</comment>
<reference evidence="4 5" key="1">
    <citation type="submission" date="2014-02" db="EMBL/GenBank/DDBJ databases">
        <title>Diversity of Thermotogales isolates from hydrothermal vents.</title>
        <authorList>
            <person name="Haverkamp T.H.A."/>
            <person name="Lossouarn J."/>
            <person name="Geslin C."/>
            <person name="Nesbo C.L."/>
        </authorList>
    </citation>
    <scope>NUCLEOTIDE SEQUENCE [LARGE SCALE GENOMIC DNA]</scope>
    <source>
        <strain evidence="4 5">431</strain>
    </source>
</reference>
<keyword evidence="2 3" id="KW-0378">Hydrolase</keyword>
<feature type="site" description="Important for substrate specificity" evidence="3">
    <location>
        <position position="11"/>
    </location>
</feature>
<dbReference type="PIRSF" id="PIRSF006305">
    <property type="entry name" value="Maf"/>
    <property type="match status" value="1"/>
</dbReference>
<feature type="active site" description="Proton acceptor" evidence="3">
    <location>
        <position position="64"/>
    </location>
</feature>
<protein>
    <recommendedName>
        <fullName evidence="3">dTTP/UTP pyrophosphatase</fullName>
        <shortName evidence="3">dTTPase/UTPase</shortName>
        <ecNumber evidence="3">3.6.1.9</ecNumber>
    </recommendedName>
    <alternativeName>
        <fullName evidence="3">Nucleoside triphosphate pyrophosphatase</fullName>
    </alternativeName>
    <alternativeName>
        <fullName evidence="3">Nucleotide pyrophosphatase</fullName>
        <shortName evidence="3">Nucleotide PPase</shortName>
    </alternativeName>
</protein>
<dbReference type="NCBIfam" id="TIGR00172">
    <property type="entry name" value="maf"/>
    <property type="match status" value="1"/>
</dbReference>
<dbReference type="InterPro" id="IPR003697">
    <property type="entry name" value="Maf-like"/>
</dbReference>
<keyword evidence="3" id="KW-0546">Nucleotide metabolism</keyword>
<comment type="caution">
    <text evidence="3">Lacks conserved residue(s) required for the propagation of feature annotation.</text>
</comment>
<evidence type="ECO:0000256" key="2">
    <source>
        <dbReference type="ARBA" id="ARBA00022801"/>
    </source>
</evidence>
<feature type="site" description="Important for substrate specificity" evidence="3">
    <location>
        <position position="147"/>
    </location>
</feature>